<dbReference type="RefSeq" id="YP_009163903.1">
    <property type="nucleotide sequence ID" value="NC_027783.1"/>
</dbReference>
<organism evidence="2 3">
    <name type="scientific">Littorina sp. associated circular virus</name>
    <dbReference type="NCBI Taxonomy" id="1692253"/>
    <lineage>
        <taxon>Viruses</taxon>
        <taxon>Monodnaviria</taxon>
        <taxon>Shotokuvirae</taxon>
        <taxon>Cressdnaviricota</taxon>
        <taxon>Arfiviricetes</taxon>
        <taxon>Cirlivirales</taxon>
        <taxon>Circoviridae</taxon>
    </lineage>
</organism>
<reference evidence="2 3" key="1">
    <citation type="journal article" date="2015" name="Front. Microbiol.">
        <title>Novel circular single-stranded DNA viruses identified in marine invertebrates reveal high sequence diversity and consistent predicted intrinsic disorder patterns within putative structural proteins.</title>
        <authorList>
            <person name="Rosario K."/>
            <person name="Schenck R.O."/>
            <person name="Harbeitner R.C."/>
            <person name="Lawler S.N."/>
            <person name="Breitbart M."/>
        </authorList>
    </citation>
    <scope>NUCLEOTIDE SEQUENCE [LARGE SCALE GENOMIC DNA]</scope>
    <source>
        <strain evidence="2">I0041</strain>
    </source>
</reference>
<dbReference type="Proteomes" id="UP000115090">
    <property type="component" value="Segment"/>
</dbReference>
<protein>
    <submittedName>
        <fullName evidence="2">Putative capsid protein</fullName>
    </submittedName>
</protein>
<evidence type="ECO:0000313" key="3">
    <source>
        <dbReference type="Proteomes" id="UP000115090"/>
    </source>
</evidence>
<dbReference type="KEGG" id="vg:25479198"/>
<feature type="compositionally biased region" description="Basic residues" evidence="1">
    <location>
        <begin position="34"/>
        <end position="50"/>
    </location>
</feature>
<feature type="region of interest" description="Disordered" evidence="1">
    <location>
        <begin position="1"/>
        <end position="54"/>
    </location>
</feature>
<dbReference type="OrthoDB" id="40870at10239"/>
<accession>A0A0K1RL34</accession>
<feature type="compositionally biased region" description="Basic residues" evidence="1">
    <location>
        <begin position="1"/>
        <end position="26"/>
    </location>
</feature>
<evidence type="ECO:0000256" key="1">
    <source>
        <dbReference type="SAM" id="MobiDB-lite"/>
    </source>
</evidence>
<proteinExistence type="predicted"/>
<dbReference type="EMBL" id="KR528548">
    <property type="protein sequence ID" value="AKV62263.1"/>
    <property type="molecule type" value="Genomic_DNA"/>
</dbReference>
<sequence length="265" mass="30895">MAKRKMTSYFKSKRRRFTAPSRRRRGPFGGGNKTSRRRRFTRTRRRRRTRNQPSRYQVFNARIYYTVAADANGQLYRNNYLSVHGAIQEIQNNNRAIYDSVLTNWDKFKFLSKTERIFMSDTSPYNDTARDRATTLYHVYDPDSRGRRMAPSEMMKMPACHWKFIRPYQVYKSTLRPVFQIPAAGAVLDGGEISTGIPRVDNPWRDCANFTPTGLASLESHNGAMYSISTSPNQQFTVIRTYKIAVTTPRYGQLYQGQDNTNYIE</sequence>
<keyword evidence="3" id="KW-1185">Reference proteome</keyword>
<name>A0A0K1RL34_9CIRC</name>
<evidence type="ECO:0000313" key="2">
    <source>
        <dbReference type="EMBL" id="AKV62263.1"/>
    </source>
</evidence>
<dbReference type="GeneID" id="25479198"/>